<dbReference type="OrthoDB" id="3579401at2"/>
<sequence>MTTLATAHPATPATPGSTCHHVTLLVTGGDDGLMKVLTTLRSRRYAVRELRADLSGEVGRLDLAVEPDGRDPQLLVEQLRRVVAVVRAERG</sequence>
<evidence type="ECO:0000256" key="1">
    <source>
        <dbReference type="SAM" id="MobiDB-lite"/>
    </source>
</evidence>
<evidence type="ECO:0000313" key="2">
    <source>
        <dbReference type="EMBL" id="SFN53617.1"/>
    </source>
</evidence>
<evidence type="ECO:0000313" key="3">
    <source>
        <dbReference type="Proteomes" id="UP000199614"/>
    </source>
</evidence>
<accession>A0A1I4ZTX4</accession>
<feature type="compositionally biased region" description="Low complexity" evidence="1">
    <location>
        <begin position="1"/>
        <end position="15"/>
    </location>
</feature>
<feature type="region of interest" description="Disordered" evidence="1">
    <location>
        <begin position="1"/>
        <end position="20"/>
    </location>
</feature>
<reference evidence="2 3" key="1">
    <citation type="submission" date="2016-10" db="EMBL/GenBank/DDBJ databases">
        <authorList>
            <person name="de Groot N.N."/>
        </authorList>
    </citation>
    <scope>NUCLEOTIDE SEQUENCE [LARGE SCALE GENOMIC DNA]</scope>
    <source>
        <strain evidence="2 3">CGMCC 4.1877</strain>
    </source>
</reference>
<keyword evidence="3" id="KW-1185">Reference proteome</keyword>
<name>A0A1I4ZTX4_PSUAM</name>
<dbReference type="Pfam" id="PF13710">
    <property type="entry name" value="ACT_5"/>
    <property type="match status" value="1"/>
</dbReference>
<organism evidence="2 3">
    <name type="scientific">Pseudonocardia ammonioxydans</name>
    <dbReference type="NCBI Taxonomy" id="260086"/>
    <lineage>
        <taxon>Bacteria</taxon>
        <taxon>Bacillati</taxon>
        <taxon>Actinomycetota</taxon>
        <taxon>Actinomycetes</taxon>
        <taxon>Pseudonocardiales</taxon>
        <taxon>Pseudonocardiaceae</taxon>
        <taxon>Pseudonocardia</taxon>
    </lineage>
</organism>
<dbReference type="RefSeq" id="WP_093344054.1">
    <property type="nucleotide sequence ID" value="NZ_FOUY01000016.1"/>
</dbReference>
<protein>
    <submittedName>
        <fullName evidence="2">ACT domain-containing protein</fullName>
    </submittedName>
</protein>
<dbReference type="AlphaFoldDB" id="A0A1I4ZTX4"/>
<dbReference type="EMBL" id="FOUY01000016">
    <property type="protein sequence ID" value="SFN53617.1"/>
    <property type="molecule type" value="Genomic_DNA"/>
</dbReference>
<proteinExistence type="predicted"/>
<gene>
    <name evidence="2" type="ORF">SAMN05216207_101611</name>
</gene>
<dbReference type="Proteomes" id="UP000199614">
    <property type="component" value="Unassembled WGS sequence"/>
</dbReference>